<sequence length="251" mass="27798">MSEGIITHIWRHPIKSHGREPLESASLVAGQCLPGDRVWAVAHEASKADGSAWVPCANFSRVAKAPQLMAVEARYDEEQGEVTLTHPTQDALTFTPDSAADLPRFLDWVRPLMPEDRAASARILRVPGRGMTDSDFPSISLCNWASHRAVEAAIGHPLSPQRWRGNIWFDTGTAWEENNWIGRDVQIGEAVLTIRERTVRCLATTTNPETGERDADTLKALRETWGHQDFAVYAEVIKDGAIRVGDSVKVL</sequence>
<dbReference type="InterPro" id="IPR005303">
    <property type="entry name" value="MOCOS_middle"/>
</dbReference>
<evidence type="ECO:0000313" key="3">
    <source>
        <dbReference type="Proteomes" id="UP000217545"/>
    </source>
</evidence>
<dbReference type="Pfam" id="PF03476">
    <property type="entry name" value="MOSC_N"/>
    <property type="match status" value="1"/>
</dbReference>
<dbReference type="PANTHER" id="PTHR36930:SF1">
    <property type="entry name" value="MOSC DOMAIN-CONTAINING PROTEIN"/>
    <property type="match status" value="1"/>
</dbReference>
<organism evidence="2 3">
    <name type="scientific">Phaeobacter gallaeciensis</name>
    <dbReference type="NCBI Taxonomy" id="60890"/>
    <lineage>
        <taxon>Bacteria</taxon>
        <taxon>Pseudomonadati</taxon>
        <taxon>Pseudomonadota</taxon>
        <taxon>Alphaproteobacteria</taxon>
        <taxon>Rhodobacterales</taxon>
        <taxon>Roseobacteraceae</taxon>
        <taxon>Phaeobacter</taxon>
    </lineage>
</organism>
<dbReference type="InterPro" id="IPR011037">
    <property type="entry name" value="Pyrv_Knase-like_insert_dom_sf"/>
</dbReference>
<dbReference type="AlphaFoldDB" id="A0AAC9Z6L7"/>
<dbReference type="GeneID" id="31844804"/>
<proteinExistence type="predicted"/>
<dbReference type="GO" id="GO:0003824">
    <property type="term" value="F:catalytic activity"/>
    <property type="evidence" value="ECO:0007669"/>
    <property type="project" value="InterPro"/>
</dbReference>
<protein>
    <submittedName>
        <fullName evidence="2">Fe-S protein</fullName>
    </submittedName>
</protein>
<feature type="domain" description="MOSC" evidence="1">
    <location>
        <begin position="113"/>
        <end position="251"/>
    </location>
</feature>
<dbReference type="PANTHER" id="PTHR36930">
    <property type="entry name" value="METAL-SULFUR CLUSTER BIOSYNTHESIS PROTEINS YUAD-RELATED"/>
    <property type="match status" value="1"/>
</dbReference>
<dbReference type="Gene3D" id="2.40.33.20">
    <property type="entry name" value="PK beta-barrel domain-like"/>
    <property type="match status" value="1"/>
</dbReference>
<reference evidence="2 3" key="1">
    <citation type="journal article" date="2017" name="Front. Microbiol.">
        <title>Phaeobacter piscinae sp. nov., a species of the Roseobacter group and potential aquaculture probiont.</title>
        <authorList>
            <person name="Sonnenschein E.C."/>
            <person name="Phippen C.B.W."/>
            <person name="Nielsen K.F."/>
            <person name="Mateiu R.V."/>
            <person name="Melchiorsen J."/>
            <person name="Gram L."/>
            <person name="Overmann J."/>
            <person name="Freese H.M."/>
        </authorList>
    </citation>
    <scope>NUCLEOTIDE SEQUENCE [LARGE SCALE GENOMIC DNA]</scope>
    <source>
        <strain evidence="2 3">P63</strain>
    </source>
</reference>
<dbReference type="GO" id="GO:0030170">
    <property type="term" value="F:pyridoxal phosphate binding"/>
    <property type="evidence" value="ECO:0007669"/>
    <property type="project" value="InterPro"/>
</dbReference>
<dbReference type="SUPFAM" id="SSF50800">
    <property type="entry name" value="PK beta-barrel domain-like"/>
    <property type="match status" value="1"/>
</dbReference>
<evidence type="ECO:0000313" key="2">
    <source>
        <dbReference type="EMBL" id="ATF04455.1"/>
    </source>
</evidence>
<accession>A0AAC9Z6L7</accession>
<dbReference type="InterPro" id="IPR005302">
    <property type="entry name" value="MoCF_Sase_C"/>
</dbReference>
<dbReference type="Proteomes" id="UP000217545">
    <property type="component" value="Chromosome"/>
</dbReference>
<dbReference type="Pfam" id="PF03473">
    <property type="entry name" value="MOSC"/>
    <property type="match status" value="1"/>
</dbReference>
<dbReference type="InterPro" id="IPR052716">
    <property type="entry name" value="MOSC_domain"/>
</dbReference>
<name>A0AAC9Z6L7_9RHOB</name>
<evidence type="ECO:0000259" key="1">
    <source>
        <dbReference type="PROSITE" id="PS51340"/>
    </source>
</evidence>
<gene>
    <name evidence="2" type="ORF">PhaeoP63_00341</name>
</gene>
<dbReference type="RefSeq" id="WP_024095857.1">
    <property type="nucleotide sequence ID" value="NZ_CP010588.1"/>
</dbReference>
<dbReference type="PROSITE" id="PS51340">
    <property type="entry name" value="MOSC"/>
    <property type="match status" value="1"/>
</dbReference>
<dbReference type="EMBL" id="CP010784">
    <property type="protein sequence ID" value="ATF04455.1"/>
    <property type="molecule type" value="Genomic_DNA"/>
</dbReference>
<dbReference type="GO" id="GO:0030151">
    <property type="term" value="F:molybdenum ion binding"/>
    <property type="evidence" value="ECO:0007669"/>
    <property type="project" value="InterPro"/>
</dbReference>